<comment type="caution">
    <text evidence="3">The sequence shown here is derived from an EMBL/GenBank/DDBJ whole genome shotgun (WGS) entry which is preliminary data.</text>
</comment>
<evidence type="ECO:0008006" key="5">
    <source>
        <dbReference type="Google" id="ProtNLM"/>
    </source>
</evidence>
<protein>
    <recommendedName>
        <fullName evidence="5">ER membrane protein complex subunit 10</fullName>
    </recommendedName>
</protein>
<proteinExistence type="predicted"/>
<reference evidence="3" key="1">
    <citation type="submission" date="2022-12" db="EMBL/GenBank/DDBJ databases">
        <authorList>
            <person name="Webb A."/>
        </authorList>
    </citation>
    <scope>NUCLEOTIDE SEQUENCE</scope>
    <source>
        <strain evidence="3">Pf2</strain>
    </source>
</reference>
<dbReference type="EMBL" id="CANTFK010000799">
    <property type="protein sequence ID" value="CAI5727767.1"/>
    <property type="molecule type" value="Genomic_DNA"/>
</dbReference>
<evidence type="ECO:0000313" key="4">
    <source>
        <dbReference type="Proteomes" id="UP001159659"/>
    </source>
</evidence>
<dbReference type="PANTHER" id="PTHR39219:SF1">
    <property type="entry name" value="ER MEMBRANE PROTEIN COMPLEX SUBUNIT 10"/>
    <property type="match status" value="1"/>
</dbReference>
<feature type="signal peptide" evidence="2">
    <location>
        <begin position="1"/>
        <end position="24"/>
    </location>
</feature>
<dbReference type="PANTHER" id="PTHR39219">
    <property type="entry name" value="ER MEMBRANE PROTEIN COMPLEX SUBUNIT 10"/>
    <property type="match status" value="1"/>
</dbReference>
<gene>
    <name evidence="3" type="ORF">PFR002_LOCUS5648</name>
</gene>
<dbReference type="CDD" id="cd22209">
    <property type="entry name" value="EMC10"/>
    <property type="match status" value="1"/>
</dbReference>
<accession>A0AAV0TYE7</accession>
<feature type="chain" id="PRO_5043662104" description="ER membrane protein complex subunit 10" evidence="2">
    <location>
        <begin position="25"/>
        <end position="289"/>
    </location>
</feature>
<evidence type="ECO:0000256" key="2">
    <source>
        <dbReference type="SAM" id="SignalP"/>
    </source>
</evidence>
<sequence length="289" mass="31625">MILFRAWTLLLVAVITLFMKRACAYTRDSGRSRVCCRHSRTILKEEFGDDFDDATAIPSLGGVEQHLKFELEHQMAIDAPFTPRGVVDIVISASSPKPKISFSDLPILSDNDVEKLKILLHSGSHYTVRAKADLSDPNSRYVMTSVPMCMLVAMRLREDFAFHLSDSGKLVAIEYLTPYVDAVTCAEHQTSSLKDVRFGPFGLVLKAQIGPSPPKNIVVKRDRAPQGVEPVKSEDGNDEAEEESQSFLRKYWYIVLPIVVMSLFGGGGAEPAGAAGGAPATPTAGGRRQ</sequence>
<organism evidence="3 4">
    <name type="scientific">Peronospora farinosa</name>
    <dbReference type="NCBI Taxonomy" id="134698"/>
    <lineage>
        <taxon>Eukaryota</taxon>
        <taxon>Sar</taxon>
        <taxon>Stramenopiles</taxon>
        <taxon>Oomycota</taxon>
        <taxon>Peronosporomycetes</taxon>
        <taxon>Peronosporales</taxon>
        <taxon>Peronosporaceae</taxon>
        <taxon>Peronospora</taxon>
    </lineage>
</organism>
<dbReference type="Pfam" id="PF21203">
    <property type="entry name" value="ECM10"/>
    <property type="match status" value="1"/>
</dbReference>
<keyword evidence="2" id="KW-0732">Signal</keyword>
<dbReference type="AlphaFoldDB" id="A0AAV0TYE7"/>
<name>A0AAV0TYE7_9STRA</name>
<evidence type="ECO:0000313" key="3">
    <source>
        <dbReference type="EMBL" id="CAI5727767.1"/>
    </source>
</evidence>
<evidence type="ECO:0000256" key="1">
    <source>
        <dbReference type="SAM" id="MobiDB-lite"/>
    </source>
</evidence>
<dbReference type="Proteomes" id="UP001159659">
    <property type="component" value="Unassembled WGS sequence"/>
</dbReference>
<feature type="region of interest" description="Disordered" evidence="1">
    <location>
        <begin position="215"/>
        <end position="240"/>
    </location>
</feature>